<feature type="region of interest" description="Disordered" evidence="1">
    <location>
        <begin position="187"/>
        <end position="232"/>
    </location>
</feature>
<feature type="compositionally biased region" description="Basic residues" evidence="1">
    <location>
        <begin position="420"/>
        <end position="430"/>
    </location>
</feature>
<feature type="region of interest" description="Disordered" evidence="1">
    <location>
        <begin position="370"/>
        <end position="430"/>
    </location>
</feature>
<proteinExistence type="predicted"/>
<name>A0AAW0CJF5_9AGAR</name>
<dbReference type="AlphaFoldDB" id="A0AAW0CJF5"/>
<protein>
    <submittedName>
        <fullName evidence="2">Uncharacterized protein</fullName>
    </submittedName>
</protein>
<accession>A0AAW0CJF5</accession>
<organism evidence="2 3">
    <name type="scientific">Paramarasmius palmivorus</name>
    <dbReference type="NCBI Taxonomy" id="297713"/>
    <lineage>
        <taxon>Eukaryota</taxon>
        <taxon>Fungi</taxon>
        <taxon>Dikarya</taxon>
        <taxon>Basidiomycota</taxon>
        <taxon>Agaricomycotina</taxon>
        <taxon>Agaricomycetes</taxon>
        <taxon>Agaricomycetidae</taxon>
        <taxon>Agaricales</taxon>
        <taxon>Marasmiineae</taxon>
        <taxon>Marasmiaceae</taxon>
        <taxon>Paramarasmius</taxon>
    </lineage>
</organism>
<evidence type="ECO:0000313" key="2">
    <source>
        <dbReference type="EMBL" id="KAK7038964.1"/>
    </source>
</evidence>
<keyword evidence="3" id="KW-1185">Reference proteome</keyword>
<comment type="caution">
    <text evidence="2">The sequence shown here is derived from an EMBL/GenBank/DDBJ whole genome shotgun (WGS) entry which is preliminary data.</text>
</comment>
<reference evidence="2 3" key="1">
    <citation type="submission" date="2024-01" db="EMBL/GenBank/DDBJ databases">
        <title>A draft genome for a cacao thread blight-causing isolate of Paramarasmius palmivorus.</title>
        <authorList>
            <person name="Baruah I.K."/>
            <person name="Bukari Y."/>
            <person name="Amoako-Attah I."/>
            <person name="Meinhardt L.W."/>
            <person name="Bailey B.A."/>
            <person name="Cohen S.P."/>
        </authorList>
    </citation>
    <scope>NUCLEOTIDE SEQUENCE [LARGE SCALE GENOMIC DNA]</scope>
    <source>
        <strain evidence="2 3">GH-12</strain>
    </source>
</reference>
<gene>
    <name evidence="2" type="ORF">VNI00_010356</name>
</gene>
<evidence type="ECO:0000256" key="1">
    <source>
        <dbReference type="SAM" id="MobiDB-lite"/>
    </source>
</evidence>
<sequence length="430" mass="47195">MAAYLPNTVDSPLFRSRAQPGGAYDVVTSVLEDPKYLCLADAEYERDFKHRRRPLDNWSGSYGFTDAKGKDLVLFAVGEILGSDYGTMLGALGNHFVGSSASPFLLTDSSKPKHVIALGRPSFCSKKLRDIWFNQIVTLETMVMMDKEADEANGKSYTVKESCKSLAEGGDQDIMYVVSPPIYKMPKNVNTNTTRARKKKRPLDDDAGEEGKPSEHVVTVDSDNSGPLPTEMLPKHAVKLDAAYDRRVFRDYGGKLFAQRHVQAVQQDFRDIKCALIPPWEYPEKLRPGGLLLAAIAPVVWVTKDRNGGVRKTYHNIVQGLRLMATSDAAPQLPLHVKDDDSAEEYVENELALALRAVNVCVPDEVPVPEPNACTGTESAGQGGDKTTLEQKAVEEDVNMDAAVPNTEGVEEQGDVPKGRSSRKVGRKAN</sequence>
<dbReference type="EMBL" id="JAYKXP010000041">
    <property type="protein sequence ID" value="KAK7038964.1"/>
    <property type="molecule type" value="Genomic_DNA"/>
</dbReference>
<evidence type="ECO:0000313" key="3">
    <source>
        <dbReference type="Proteomes" id="UP001383192"/>
    </source>
</evidence>
<dbReference type="Proteomes" id="UP001383192">
    <property type="component" value="Unassembled WGS sequence"/>
</dbReference>